<gene>
    <name evidence="2" type="ORF">TsocGM_13940</name>
</gene>
<dbReference type="AlphaFoldDB" id="A0A432MIH8"/>
<feature type="compositionally biased region" description="Basic and acidic residues" evidence="1">
    <location>
        <begin position="12"/>
        <end position="22"/>
    </location>
</feature>
<protein>
    <recommendedName>
        <fullName evidence="4">DAHP synthase ferredoxin-like domain-containing protein</fullName>
    </recommendedName>
</protein>
<evidence type="ECO:0000313" key="3">
    <source>
        <dbReference type="Proteomes" id="UP000280296"/>
    </source>
</evidence>
<keyword evidence="3" id="KW-1185">Reference proteome</keyword>
<organism evidence="2 3">
    <name type="scientific">Tautonia sociabilis</name>
    <dbReference type="NCBI Taxonomy" id="2080755"/>
    <lineage>
        <taxon>Bacteria</taxon>
        <taxon>Pseudomonadati</taxon>
        <taxon>Planctomycetota</taxon>
        <taxon>Planctomycetia</taxon>
        <taxon>Isosphaerales</taxon>
        <taxon>Isosphaeraceae</taxon>
        <taxon>Tautonia</taxon>
    </lineage>
</organism>
<feature type="region of interest" description="Disordered" evidence="1">
    <location>
        <begin position="1"/>
        <end position="78"/>
    </location>
</feature>
<evidence type="ECO:0000313" key="2">
    <source>
        <dbReference type="EMBL" id="RUL87174.1"/>
    </source>
</evidence>
<evidence type="ECO:0008006" key="4">
    <source>
        <dbReference type="Google" id="ProtNLM"/>
    </source>
</evidence>
<dbReference type="Proteomes" id="UP000280296">
    <property type="component" value="Unassembled WGS sequence"/>
</dbReference>
<reference evidence="2 3" key="1">
    <citation type="submission" date="2018-12" db="EMBL/GenBank/DDBJ databases">
        <authorList>
            <person name="Toschakov S.V."/>
        </authorList>
    </citation>
    <scope>NUCLEOTIDE SEQUENCE [LARGE SCALE GENOMIC DNA]</scope>
    <source>
        <strain evidence="2 3">GM2012</strain>
    </source>
</reference>
<proteinExistence type="predicted"/>
<name>A0A432MIH8_9BACT</name>
<dbReference type="RefSeq" id="WP_126726080.1">
    <property type="nucleotide sequence ID" value="NZ_RYZH01000025.1"/>
</dbReference>
<reference evidence="2 3" key="2">
    <citation type="submission" date="2019-01" db="EMBL/GenBank/DDBJ databases">
        <title>Tautonia sociabilis, a novel thermotolerant planctomycete of Isosphaeraceae family, isolated from a 4000 m deep subterranean habitat.</title>
        <authorList>
            <person name="Kovaleva O.L."/>
            <person name="Elcheninov A.G."/>
            <person name="Van Heerden E."/>
            <person name="Toshchakov S.V."/>
            <person name="Novikov A."/>
            <person name="Bonch-Osmolovskaya E.A."/>
            <person name="Kublanov I.V."/>
        </authorList>
    </citation>
    <scope>NUCLEOTIDE SEQUENCE [LARGE SCALE GENOMIC DNA]</scope>
    <source>
        <strain evidence="2 3">GM2012</strain>
    </source>
</reference>
<accession>A0A432MIH8</accession>
<dbReference type="EMBL" id="RYZH01000025">
    <property type="protein sequence ID" value="RUL87174.1"/>
    <property type="molecule type" value="Genomic_DNA"/>
</dbReference>
<dbReference type="OrthoDB" id="7998479at2"/>
<evidence type="ECO:0000256" key="1">
    <source>
        <dbReference type="SAM" id="MobiDB-lite"/>
    </source>
</evidence>
<sequence>MASRIRRYGSARTEHDDDDRGKSSAAAPKAGPDASPIPRVRTYGSPTTGPNPIGHSPAPDRGGPSSGPPSGPAPGAEQEIVVLCSRGTRGHVEQVADRLRAVGMAVPEGGVQEMLGMITGTIDPSRIDHIRAVPGVEFVRPSQTYRTL</sequence>
<comment type="caution">
    <text evidence="2">The sequence shown here is derived from an EMBL/GenBank/DDBJ whole genome shotgun (WGS) entry which is preliminary data.</text>
</comment>